<dbReference type="AlphaFoldDB" id="A0A6B0UBA4"/>
<dbReference type="EMBL" id="GIFC01001310">
    <property type="protein sequence ID" value="MXU83393.1"/>
    <property type="molecule type" value="Transcribed_RNA"/>
</dbReference>
<name>A0A6B0UBA4_IXORI</name>
<evidence type="ECO:0000256" key="1">
    <source>
        <dbReference type="SAM" id="SignalP"/>
    </source>
</evidence>
<organism evidence="2">
    <name type="scientific">Ixodes ricinus</name>
    <name type="common">Common tick</name>
    <name type="synonym">Acarus ricinus</name>
    <dbReference type="NCBI Taxonomy" id="34613"/>
    <lineage>
        <taxon>Eukaryota</taxon>
        <taxon>Metazoa</taxon>
        <taxon>Ecdysozoa</taxon>
        <taxon>Arthropoda</taxon>
        <taxon>Chelicerata</taxon>
        <taxon>Arachnida</taxon>
        <taxon>Acari</taxon>
        <taxon>Parasitiformes</taxon>
        <taxon>Ixodida</taxon>
        <taxon>Ixodoidea</taxon>
        <taxon>Ixodidae</taxon>
        <taxon>Ixodinae</taxon>
        <taxon>Ixodes</taxon>
    </lineage>
</organism>
<feature type="signal peptide" evidence="1">
    <location>
        <begin position="1"/>
        <end position="20"/>
    </location>
</feature>
<accession>A0A6B0UBA4</accession>
<sequence length="75" mass="7863">MCRVAVRIILVVSLVARMGSVPTAVACVTSSRADLKPRTASAALKPTIMGDAAMARRPNLTASPSLKVRPVFLSL</sequence>
<feature type="chain" id="PRO_5025590520" evidence="1">
    <location>
        <begin position="21"/>
        <end position="75"/>
    </location>
</feature>
<reference evidence="2" key="1">
    <citation type="submission" date="2019-12" db="EMBL/GenBank/DDBJ databases">
        <title>An insight into the sialome of adult female Ixodes ricinus ticks feeding for 6 days.</title>
        <authorList>
            <person name="Perner J."/>
            <person name="Ribeiro J.M.C."/>
        </authorList>
    </citation>
    <scope>NUCLEOTIDE SEQUENCE</scope>
    <source>
        <strain evidence="2">Semi-engorged</strain>
        <tissue evidence="2">Salivary glands</tissue>
    </source>
</reference>
<evidence type="ECO:0000313" key="2">
    <source>
        <dbReference type="EMBL" id="MXU83393.1"/>
    </source>
</evidence>
<keyword evidence="1" id="KW-0732">Signal</keyword>
<proteinExistence type="predicted"/>
<protein>
    <submittedName>
        <fullName evidence="2">Putative secreted protein</fullName>
    </submittedName>
</protein>